<reference evidence="1" key="1">
    <citation type="submission" date="2011-02" db="EMBL/GenBank/DDBJ databases">
        <title>The genome of the leaf-cutting ant Acromyrmex echinatior suggests key adaptations to social evolution and fungus farming.</title>
        <authorList>
            <person name="Nygaard S."/>
            <person name="Zhang G."/>
        </authorList>
    </citation>
    <scope>NUCLEOTIDE SEQUENCE</scope>
</reference>
<dbReference type="Proteomes" id="UP000007755">
    <property type="component" value="Unassembled WGS sequence"/>
</dbReference>
<sequence>MGRARFDREEMLAKPEEETTIKRERLKEIESKTKIAISFRLRKRNNAIFVGQRERPGARELAPPRRATALARLGGRDRAPPSSPDLGGGPVVAMCCGLP</sequence>
<keyword evidence="2" id="KW-1185">Reference proteome</keyword>
<protein>
    <submittedName>
        <fullName evidence="1">Uncharacterized protein</fullName>
    </submittedName>
</protein>
<dbReference type="InParanoid" id="F4WG86"/>
<evidence type="ECO:0000313" key="2">
    <source>
        <dbReference type="Proteomes" id="UP000007755"/>
    </source>
</evidence>
<proteinExistence type="predicted"/>
<gene>
    <name evidence="1" type="ORF">G5I_04660</name>
</gene>
<dbReference type="EMBL" id="GL888128">
    <property type="protein sequence ID" value="EGI66853.1"/>
    <property type="molecule type" value="Genomic_DNA"/>
</dbReference>
<name>F4WG86_ACREC</name>
<accession>F4WG86</accession>
<evidence type="ECO:0000313" key="1">
    <source>
        <dbReference type="EMBL" id="EGI66853.1"/>
    </source>
</evidence>
<dbReference type="AlphaFoldDB" id="F4WG86"/>
<organism evidence="2">
    <name type="scientific">Acromyrmex echinatior</name>
    <name type="common">Panamanian leafcutter ant</name>
    <name type="synonym">Acromyrmex octospinosus echinatior</name>
    <dbReference type="NCBI Taxonomy" id="103372"/>
    <lineage>
        <taxon>Eukaryota</taxon>
        <taxon>Metazoa</taxon>
        <taxon>Ecdysozoa</taxon>
        <taxon>Arthropoda</taxon>
        <taxon>Hexapoda</taxon>
        <taxon>Insecta</taxon>
        <taxon>Pterygota</taxon>
        <taxon>Neoptera</taxon>
        <taxon>Endopterygota</taxon>
        <taxon>Hymenoptera</taxon>
        <taxon>Apocrita</taxon>
        <taxon>Aculeata</taxon>
        <taxon>Formicoidea</taxon>
        <taxon>Formicidae</taxon>
        <taxon>Myrmicinae</taxon>
        <taxon>Acromyrmex</taxon>
    </lineage>
</organism>